<dbReference type="Pfam" id="PF13302">
    <property type="entry name" value="Acetyltransf_3"/>
    <property type="match status" value="1"/>
</dbReference>
<dbReference type="RefSeq" id="WP_184790478.1">
    <property type="nucleotide sequence ID" value="NZ_BONT01000054.1"/>
</dbReference>
<dbReference type="Proteomes" id="UP000548476">
    <property type="component" value="Unassembled WGS sequence"/>
</dbReference>
<dbReference type="PANTHER" id="PTHR43441:SF11">
    <property type="entry name" value="RIBOSOMAL-PROTEIN-SERINE ACETYLTRANSFERASE"/>
    <property type="match status" value="1"/>
</dbReference>
<dbReference type="InterPro" id="IPR051908">
    <property type="entry name" value="Ribosomal_N-acetyltransferase"/>
</dbReference>
<protein>
    <submittedName>
        <fullName evidence="2">RimJ/RimL family protein N-acetyltransferase</fullName>
    </submittedName>
</protein>
<dbReference type="EMBL" id="JACHGT010000013">
    <property type="protein sequence ID" value="MBB6037663.1"/>
    <property type="molecule type" value="Genomic_DNA"/>
</dbReference>
<proteinExistence type="predicted"/>
<organism evidence="2 3">
    <name type="scientific">Phytomonospora endophytica</name>
    <dbReference type="NCBI Taxonomy" id="714109"/>
    <lineage>
        <taxon>Bacteria</taxon>
        <taxon>Bacillati</taxon>
        <taxon>Actinomycetota</taxon>
        <taxon>Actinomycetes</taxon>
        <taxon>Micromonosporales</taxon>
        <taxon>Micromonosporaceae</taxon>
        <taxon>Phytomonospora</taxon>
    </lineage>
</organism>
<dbReference type="PROSITE" id="PS51186">
    <property type="entry name" value="GNAT"/>
    <property type="match status" value="1"/>
</dbReference>
<sequence length="217" mass="23502">MNPLTRHFPLYGLRLTTPRLTLRLPDPAELAALADVAADGVHDAAIMPFNVPWSEAPPAERAFGVVRHHFEMLGRIGAERWAIPFAVFHGDGVVGMQDIGSREFAITRQVGSGSWLGQRFHGKGIGTEMRAAILHLAFDGFGAEVAVSAAHVDNPASLAVSRKLGYRENGTERVTPGGKPNVLQRLLIDREAWAENRAVDVTVEGLDDCRDLLGLPA</sequence>
<evidence type="ECO:0000259" key="1">
    <source>
        <dbReference type="PROSITE" id="PS51186"/>
    </source>
</evidence>
<comment type="caution">
    <text evidence="2">The sequence shown here is derived from an EMBL/GenBank/DDBJ whole genome shotgun (WGS) entry which is preliminary data.</text>
</comment>
<keyword evidence="2" id="KW-0808">Transferase</keyword>
<feature type="domain" description="N-acetyltransferase" evidence="1">
    <location>
        <begin position="20"/>
        <end position="189"/>
    </location>
</feature>
<evidence type="ECO:0000313" key="2">
    <source>
        <dbReference type="EMBL" id="MBB6037663.1"/>
    </source>
</evidence>
<dbReference type="InterPro" id="IPR000182">
    <property type="entry name" value="GNAT_dom"/>
</dbReference>
<dbReference type="GO" id="GO:0005737">
    <property type="term" value="C:cytoplasm"/>
    <property type="evidence" value="ECO:0007669"/>
    <property type="project" value="TreeGrafter"/>
</dbReference>
<evidence type="ECO:0000313" key="3">
    <source>
        <dbReference type="Proteomes" id="UP000548476"/>
    </source>
</evidence>
<name>A0A841FS78_9ACTN</name>
<dbReference type="AlphaFoldDB" id="A0A841FS78"/>
<dbReference type="InterPro" id="IPR016181">
    <property type="entry name" value="Acyl_CoA_acyltransferase"/>
</dbReference>
<dbReference type="PANTHER" id="PTHR43441">
    <property type="entry name" value="RIBOSOMAL-PROTEIN-SERINE ACETYLTRANSFERASE"/>
    <property type="match status" value="1"/>
</dbReference>
<dbReference type="GO" id="GO:1990189">
    <property type="term" value="F:protein N-terminal-serine acetyltransferase activity"/>
    <property type="evidence" value="ECO:0007669"/>
    <property type="project" value="TreeGrafter"/>
</dbReference>
<dbReference type="GO" id="GO:0008999">
    <property type="term" value="F:protein-N-terminal-alanine acetyltransferase activity"/>
    <property type="evidence" value="ECO:0007669"/>
    <property type="project" value="TreeGrafter"/>
</dbReference>
<keyword evidence="3" id="KW-1185">Reference proteome</keyword>
<gene>
    <name evidence="2" type="ORF">HNR73_005541</name>
</gene>
<dbReference type="SUPFAM" id="SSF55729">
    <property type="entry name" value="Acyl-CoA N-acyltransferases (Nat)"/>
    <property type="match status" value="1"/>
</dbReference>
<dbReference type="Gene3D" id="3.40.630.30">
    <property type="match status" value="1"/>
</dbReference>
<reference evidence="2 3" key="1">
    <citation type="submission" date="2020-08" db="EMBL/GenBank/DDBJ databases">
        <title>Genomic Encyclopedia of Type Strains, Phase IV (KMG-IV): sequencing the most valuable type-strain genomes for metagenomic binning, comparative biology and taxonomic classification.</title>
        <authorList>
            <person name="Goeker M."/>
        </authorList>
    </citation>
    <scope>NUCLEOTIDE SEQUENCE [LARGE SCALE GENOMIC DNA]</scope>
    <source>
        <strain evidence="2 3">YIM 65646</strain>
    </source>
</reference>
<accession>A0A841FS78</accession>